<dbReference type="NCBIfam" id="TIGR02595">
    <property type="entry name" value="PEP_CTERM"/>
    <property type="match status" value="1"/>
</dbReference>
<dbReference type="EMBL" id="SMYL01000002">
    <property type="protein sequence ID" value="TDK67566.1"/>
    <property type="molecule type" value="Genomic_DNA"/>
</dbReference>
<comment type="caution">
    <text evidence="3">The sequence shown here is derived from an EMBL/GenBank/DDBJ whole genome shotgun (WGS) entry which is preliminary data.</text>
</comment>
<keyword evidence="1" id="KW-0732">Signal</keyword>
<sequence length="240" mass="25820">MNSKIAQILLTAVLTLIGTVHSTQANATPWTITTSGIIGQGTDWTGTFINGSTYNNLSGLNFTMVTTIDPMLQPNPAHGIGYNSDYGNNPIPFSETVTLNNVTKTFNGVTTFSGSYLYTYGQVYGGNGDNLAEQDQYGYTADGSYLLGYQWIFGVADFGLTLDFDQTWSYIPTGSESWSSTFEINGSDGTVFFSSGSFDGGRLTSISTHSSESTVPEPGTLALFATTLLAFAAVRRKRDR</sequence>
<name>A0A4R5W668_9BURK</name>
<dbReference type="AlphaFoldDB" id="A0A4R5W668"/>
<evidence type="ECO:0000259" key="2">
    <source>
        <dbReference type="Pfam" id="PF07589"/>
    </source>
</evidence>
<evidence type="ECO:0000256" key="1">
    <source>
        <dbReference type="SAM" id="SignalP"/>
    </source>
</evidence>
<dbReference type="InterPro" id="IPR013424">
    <property type="entry name" value="Ice-binding_C"/>
</dbReference>
<gene>
    <name evidence="3" type="ORF">E2I14_07420</name>
</gene>
<dbReference type="RefSeq" id="WP_133326942.1">
    <property type="nucleotide sequence ID" value="NZ_SMYL01000002.1"/>
</dbReference>
<keyword evidence="4" id="KW-1185">Reference proteome</keyword>
<feature type="signal peptide" evidence="1">
    <location>
        <begin position="1"/>
        <end position="27"/>
    </location>
</feature>
<dbReference type="Proteomes" id="UP000294829">
    <property type="component" value="Unassembled WGS sequence"/>
</dbReference>
<dbReference type="Pfam" id="PF07589">
    <property type="entry name" value="PEP-CTERM"/>
    <property type="match status" value="1"/>
</dbReference>
<evidence type="ECO:0000313" key="4">
    <source>
        <dbReference type="Proteomes" id="UP000294829"/>
    </source>
</evidence>
<proteinExistence type="predicted"/>
<organism evidence="3 4">
    <name type="scientific">Sapientia aquatica</name>
    <dbReference type="NCBI Taxonomy" id="1549640"/>
    <lineage>
        <taxon>Bacteria</taxon>
        <taxon>Pseudomonadati</taxon>
        <taxon>Pseudomonadota</taxon>
        <taxon>Betaproteobacteria</taxon>
        <taxon>Burkholderiales</taxon>
        <taxon>Oxalobacteraceae</taxon>
        <taxon>Sapientia</taxon>
    </lineage>
</organism>
<feature type="chain" id="PRO_5020927061" evidence="1">
    <location>
        <begin position="28"/>
        <end position="240"/>
    </location>
</feature>
<reference evidence="3 4" key="1">
    <citation type="submission" date="2019-03" db="EMBL/GenBank/DDBJ databases">
        <title>Sapientia aquatica gen. nov., sp. nov., isolated from a crater lake.</title>
        <authorList>
            <person name="Felfoldi T."/>
            <person name="Szabo A."/>
            <person name="Toth E."/>
            <person name="Schumann P."/>
            <person name="Keki Z."/>
            <person name="Marialigeti K."/>
            <person name="Mathe I."/>
        </authorList>
    </citation>
    <scope>NUCLEOTIDE SEQUENCE [LARGE SCALE GENOMIC DNA]</scope>
    <source>
        <strain evidence="3 4">SA-152</strain>
    </source>
</reference>
<feature type="domain" description="Ice-binding protein C-terminal" evidence="2">
    <location>
        <begin position="214"/>
        <end position="236"/>
    </location>
</feature>
<accession>A0A4R5W668</accession>
<protein>
    <submittedName>
        <fullName evidence="3">PEP-CTERM sorting domain-containing protein</fullName>
    </submittedName>
</protein>
<evidence type="ECO:0000313" key="3">
    <source>
        <dbReference type="EMBL" id="TDK67566.1"/>
    </source>
</evidence>